<evidence type="ECO:0000313" key="7">
    <source>
        <dbReference type="EMBL" id="KAF5366145.1"/>
    </source>
</evidence>
<feature type="compositionally biased region" description="Low complexity" evidence="5">
    <location>
        <begin position="166"/>
        <end position="244"/>
    </location>
</feature>
<feature type="compositionally biased region" description="Low complexity" evidence="5">
    <location>
        <begin position="28"/>
        <end position="41"/>
    </location>
</feature>
<dbReference type="AlphaFoldDB" id="A0A8H5GK01"/>
<evidence type="ECO:0000256" key="4">
    <source>
        <dbReference type="ARBA" id="ARBA00023136"/>
    </source>
</evidence>
<comment type="subcellular location">
    <subcellularLocation>
        <location evidence="1">Membrane</location>
        <topology evidence="1">Single-pass membrane protein</topology>
    </subcellularLocation>
</comment>
<keyword evidence="4 6" id="KW-0472">Membrane</keyword>
<dbReference type="EMBL" id="JAACJN010000156">
    <property type="protein sequence ID" value="KAF5366145.1"/>
    <property type="molecule type" value="Genomic_DNA"/>
</dbReference>
<feature type="compositionally biased region" description="Polar residues" evidence="5">
    <location>
        <begin position="528"/>
        <end position="548"/>
    </location>
</feature>
<organism evidence="7 8">
    <name type="scientific">Collybiopsis confluens</name>
    <dbReference type="NCBI Taxonomy" id="2823264"/>
    <lineage>
        <taxon>Eukaryota</taxon>
        <taxon>Fungi</taxon>
        <taxon>Dikarya</taxon>
        <taxon>Basidiomycota</taxon>
        <taxon>Agaricomycotina</taxon>
        <taxon>Agaricomycetes</taxon>
        <taxon>Agaricomycetidae</taxon>
        <taxon>Agaricales</taxon>
        <taxon>Marasmiineae</taxon>
        <taxon>Omphalotaceae</taxon>
        <taxon>Collybiopsis</taxon>
    </lineage>
</organism>
<feature type="compositionally biased region" description="Low complexity" evidence="5">
    <location>
        <begin position="108"/>
        <end position="153"/>
    </location>
</feature>
<feature type="compositionally biased region" description="Polar residues" evidence="5">
    <location>
        <begin position="1"/>
        <end position="27"/>
    </location>
</feature>
<dbReference type="GO" id="GO:0016020">
    <property type="term" value="C:membrane"/>
    <property type="evidence" value="ECO:0007669"/>
    <property type="project" value="UniProtKB-SubCell"/>
</dbReference>
<evidence type="ECO:0000256" key="6">
    <source>
        <dbReference type="SAM" id="Phobius"/>
    </source>
</evidence>
<dbReference type="OrthoDB" id="2964885at2759"/>
<dbReference type="PANTHER" id="PTHR15549:SF26">
    <property type="entry name" value="AXIAL BUDDING PATTERN PROTEIN 2-RELATED"/>
    <property type="match status" value="1"/>
</dbReference>
<feature type="transmembrane region" description="Helical" evidence="6">
    <location>
        <begin position="392"/>
        <end position="415"/>
    </location>
</feature>
<feature type="region of interest" description="Disordered" evidence="5">
    <location>
        <begin position="706"/>
        <end position="729"/>
    </location>
</feature>
<feature type="region of interest" description="Disordered" evidence="5">
    <location>
        <begin position="433"/>
        <end position="453"/>
    </location>
</feature>
<evidence type="ECO:0000256" key="2">
    <source>
        <dbReference type="ARBA" id="ARBA00022692"/>
    </source>
</evidence>
<keyword evidence="3 6" id="KW-1133">Transmembrane helix</keyword>
<name>A0A8H5GK01_9AGAR</name>
<evidence type="ECO:0000313" key="8">
    <source>
        <dbReference type="Proteomes" id="UP000518752"/>
    </source>
</evidence>
<evidence type="ECO:0000256" key="3">
    <source>
        <dbReference type="ARBA" id="ARBA00022989"/>
    </source>
</evidence>
<dbReference type="Proteomes" id="UP000518752">
    <property type="component" value="Unassembled WGS sequence"/>
</dbReference>
<evidence type="ECO:0000256" key="1">
    <source>
        <dbReference type="ARBA" id="ARBA00004167"/>
    </source>
</evidence>
<keyword evidence="2 6" id="KW-0812">Transmembrane</keyword>
<dbReference type="GO" id="GO:0071944">
    <property type="term" value="C:cell periphery"/>
    <property type="evidence" value="ECO:0007669"/>
    <property type="project" value="UniProtKB-ARBA"/>
</dbReference>
<dbReference type="InterPro" id="IPR051694">
    <property type="entry name" value="Immunoregulatory_rcpt-like"/>
</dbReference>
<feature type="compositionally biased region" description="Polar residues" evidence="5">
    <location>
        <begin position="42"/>
        <end position="61"/>
    </location>
</feature>
<feature type="region of interest" description="Disordered" evidence="5">
    <location>
        <begin position="1"/>
        <end position="244"/>
    </location>
</feature>
<keyword evidence="8" id="KW-1185">Reference proteome</keyword>
<reference evidence="7 8" key="1">
    <citation type="journal article" date="2020" name="ISME J.">
        <title>Uncovering the hidden diversity of litter-decomposition mechanisms in mushroom-forming fungi.</title>
        <authorList>
            <person name="Floudas D."/>
            <person name="Bentzer J."/>
            <person name="Ahren D."/>
            <person name="Johansson T."/>
            <person name="Persson P."/>
            <person name="Tunlid A."/>
        </authorList>
    </citation>
    <scope>NUCLEOTIDE SEQUENCE [LARGE SCALE GENOMIC DNA]</scope>
    <source>
        <strain evidence="7 8">CBS 406.79</strain>
    </source>
</reference>
<evidence type="ECO:0000256" key="5">
    <source>
        <dbReference type="SAM" id="MobiDB-lite"/>
    </source>
</evidence>
<gene>
    <name evidence="7" type="ORF">D9757_010954</name>
</gene>
<protein>
    <submittedName>
        <fullName evidence="7">Uncharacterized protein</fullName>
    </submittedName>
</protein>
<feature type="compositionally biased region" description="Low complexity" evidence="5">
    <location>
        <begin position="561"/>
        <end position="579"/>
    </location>
</feature>
<feature type="region of interest" description="Disordered" evidence="5">
    <location>
        <begin position="624"/>
        <end position="690"/>
    </location>
</feature>
<accession>A0A8H5GK01</accession>
<feature type="region of interest" description="Disordered" evidence="5">
    <location>
        <begin position="467"/>
        <end position="487"/>
    </location>
</feature>
<feature type="compositionally biased region" description="Low complexity" evidence="5">
    <location>
        <begin position="69"/>
        <end position="100"/>
    </location>
</feature>
<feature type="region of interest" description="Disordered" evidence="5">
    <location>
        <begin position="519"/>
        <end position="600"/>
    </location>
</feature>
<sequence length="821" mass="84770">MLDTVSTSSAPVSSDTPPPKTNLSTVAPTSSPSETSFSTETDGSSTSATTVSPDSTSLGSLPTTPHPKSPTVVPTSSPSETSSISVTTVSPESTSLGSSPTAPPPESPTVAPTSSPSEKSTSTEVDESSTSVDITGSPTTVTPDSTTSGSSPTTAPPDSPTLSAITTSSTPPDESPPVTDSPTITSTPSVSSSDTLTSTEITDTDTTTSTTIETTAIDSSSSIIPDSSTIPTVTSTTSTDTSTLTTPLFSSGTLSSLSVESQSSPIETFANDTTLLTSLDTSSLSADTISLFPTTTDPPLSTSDLDASSLAQETTVDLTSSLNVVEAIMTVTPSASTASGVVTLTTLTTAFLTSTLPDGQVTSIPTYTGTVVVTVLPTGKIEPNPFLRNKGAIVGVIVAGALIVAAWVLVLLYAIRKRRQRLRWHKKSPEAPYTERSGRVLIPGHSSDAGPVRALVTQEWRPPLAEEIGEEEEGSDPDEPDDYPGSGQFVHDPMVALIIPKEDYSSLMGAVHNFTSVSGDSRVASDRTPASNSRRPDQEVTSFSSGRNSGLLISLDEDKVSSPPSQSHGHSSSENGHSGWVQIDRDPFADPPLALGSRLDTPDTVKFGLLRGASSAQLILASPSTPFVTPIPPRAPLRLRGGAGSTGRGEPADSSISVSPFSSSYDPYADLDPPFPPSHSSLLNPPQRPKFTETLTDLVRASGFPPIEPVANPLGSPGESIDSYHPDDLLDPALVDSRSIVSASAGGSAASPSSESLVDYVDYTRPISSIVFNHPPTVTSQTDNQSVGNSSEHLLISPTVRVYQNKLFGGSSSGSSQTTDS</sequence>
<dbReference type="PANTHER" id="PTHR15549">
    <property type="entry name" value="PAIRED IMMUNOGLOBULIN-LIKE TYPE 2 RECEPTOR"/>
    <property type="match status" value="1"/>
</dbReference>
<feature type="compositionally biased region" description="Acidic residues" evidence="5">
    <location>
        <begin position="467"/>
        <end position="482"/>
    </location>
</feature>
<comment type="caution">
    <text evidence="7">The sequence shown here is derived from an EMBL/GenBank/DDBJ whole genome shotgun (WGS) entry which is preliminary data.</text>
</comment>
<feature type="compositionally biased region" description="Low complexity" evidence="5">
    <location>
        <begin position="654"/>
        <end position="664"/>
    </location>
</feature>
<proteinExistence type="predicted"/>